<proteinExistence type="predicted"/>
<dbReference type="EMBL" id="JAMKPW020000042">
    <property type="protein sequence ID" value="KAK8195898.1"/>
    <property type="molecule type" value="Genomic_DNA"/>
</dbReference>
<evidence type="ECO:0000313" key="1">
    <source>
        <dbReference type="EMBL" id="KAK8195898.1"/>
    </source>
</evidence>
<protein>
    <submittedName>
        <fullName evidence="1">DNA repair protein rad2</fullName>
    </submittedName>
</protein>
<accession>A0ACC3S4D5</accession>
<gene>
    <name evidence="1" type="primary">RAD2</name>
    <name evidence="1" type="ORF">M8818_007049</name>
</gene>
<organism evidence="1 2">
    <name type="scientific">Zalaria obscura</name>
    <dbReference type="NCBI Taxonomy" id="2024903"/>
    <lineage>
        <taxon>Eukaryota</taxon>
        <taxon>Fungi</taxon>
        <taxon>Dikarya</taxon>
        <taxon>Ascomycota</taxon>
        <taxon>Pezizomycotina</taxon>
        <taxon>Dothideomycetes</taxon>
        <taxon>Dothideomycetidae</taxon>
        <taxon>Dothideales</taxon>
        <taxon>Zalariaceae</taxon>
        <taxon>Zalaria</taxon>
    </lineage>
</organism>
<comment type="caution">
    <text evidence="1">The sequence shown here is derived from an EMBL/GenBank/DDBJ whole genome shotgun (WGS) entry which is preliminary data.</text>
</comment>
<reference evidence="1" key="1">
    <citation type="submission" date="2024-02" db="EMBL/GenBank/DDBJ databases">
        <title>Metagenome Assembled Genome of Zalaria obscura JY119.</title>
        <authorList>
            <person name="Vighnesh L."/>
            <person name="Jagadeeshwari U."/>
            <person name="Venkata Ramana C."/>
            <person name="Sasikala C."/>
        </authorList>
    </citation>
    <scope>NUCLEOTIDE SEQUENCE</scope>
    <source>
        <strain evidence="1">JY119</strain>
    </source>
</reference>
<dbReference type="Proteomes" id="UP001320706">
    <property type="component" value="Unassembled WGS sequence"/>
</dbReference>
<keyword evidence="2" id="KW-1185">Reference proteome</keyword>
<sequence length="323" mass="35313">MEKLQEESAGGFERTDTGPQKKKAAEPLPPWFAGNIEEDIAAQKKIETEDRQRAKEFDKSFQFTEGPVLGRSRAPEVIDLDAPKPSGTSQEVIDLDSDDDRGARASVTPTAAEEDATTKMGDVADAVRAVPPSPPAAEATDRVEPVMERHVTEVAADDGTVDQEKANAGNPFRKKFRRNATKLFLPPSFPDPRVDMAYLEPEVDSDPSPFQWGVPDLSALRSFLMATIGWSQERTDEVLVPVIKDMNRRVDEGTQSNITAFFQGGTGAGAYAPRQRVEQGTVKPQQHVIDRTQARVILQTVRAAAKGHHAVPARATNAIRGTF</sequence>
<evidence type="ECO:0000313" key="2">
    <source>
        <dbReference type="Proteomes" id="UP001320706"/>
    </source>
</evidence>
<name>A0ACC3S4D5_9PEZI</name>